<sequence>MTTKESISFGSALCVTTLVESNNWRFAANELVNDVCLKVSGALEEAHGQTVAHLNLVVALSEQNPLTLEPYGRSILHAMEQFQDDNMTDISIAAFQASETAKWDNVLVYLEAHVQGGGYETQNEMVTHYLKAQLYNIAQGHDNMAIVSTTTLFLYVLSLWPAGRVTGGFFYIQKATGENQEKPTPGTNRIPALEPT</sequence>
<reference evidence="1 2" key="1">
    <citation type="submission" date="2019-11" db="EMBL/GenBank/DDBJ databases">
        <title>Whole genome sequence of Oryza granulata.</title>
        <authorList>
            <person name="Li W."/>
        </authorList>
    </citation>
    <scope>NUCLEOTIDE SEQUENCE [LARGE SCALE GENOMIC DNA]</scope>
    <source>
        <strain evidence="2">cv. Menghai</strain>
        <tissue evidence="1">Leaf</tissue>
    </source>
</reference>
<dbReference type="Proteomes" id="UP000479710">
    <property type="component" value="Unassembled WGS sequence"/>
</dbReference>
<dbReference type="EMBL" id="SPHZ02000006">
    <property type="protein sequence ID" value="KAF0911282.1"/>
    <property type="molecule type" value="Genomic_DNA"/>
</dbReference>
<dbReference type="AlphaFoldDB" id="A0A6G1DGE6"/>
<evidence type="ECO:0000313" key="1">
    <source>
        <dbReference type="EMBL" id="KAF0911282.1"/>
    </source>
</evidence>
<dbReference type="OrthoDB" id="611190at2759"/>
<protein>
    <submittedName>
        <fullName evidence="1">Uncharacterized protein</fullName>
    </submittedName>
</protein>
<accession>A0A6G1DGE6</accession>
<evidence type="ECO:0000313" key="2">
    <source>
        <dbReference type="Proteomes" id="UP000479710"/>
    </source>
</evidence>
<comment type="caution">
    <text evidence="1">The sequence shown here is derived from an EMBL/GenBank/DDBJ whole genome shotgun (WGS) entry which is preliminary data.</text>
</comment>
<gene>
    <name evidence="1" type="ORF">E2562_008038</name>
</gene>
<organism evidence="1 2">
    <name type="scientific">Oryza meyeriana var. granulata</name>
    <dbReference type="NCBI Taxonomy" id="110450"/>
    <lineage>
        <taxon>Eukaryota</taxon>
        <taxon>Viridiplantae</taxon>
        <taxon>Streptophyta</taxon>
        <taxon>Embryophyta</taxon>
        <taxon>Tracheophyta</taxon>
        <taxon>Spermatophyta</taxon>
        <taxon>Magnoliopsida</taxon>
        <taxon>Liliopsida</taxon>
        <taxon>Poales</taxon>
        <taxon>Poaceae</taxon>
        <taxon>BOP clade</taxon>
        <taxon>Oryzoideae</taxon>
        <taxon>Oryzeae</taxon>
        <taxon>Oryzinae</taxon>
        <taxon>Oryza</taxon>
        <taxon>Oryza meyeriana</taxon>
    </lineage>
</organism>
<keyword evidence="2" id="KW-1185">Reference proteome</keyword>
<proteinExistence type="predicted"/>
<name>A0A6G1DGE6_9ORYZ</name>